<accession>A0A917I7Z7</accession>
<dbReference type="AlphaFoldDB" id="A0A917I7Z7"/>
<dbReference type="EMBL" id="BMES01000002">
    <property type="protein sequence ID" value="GGH21218.1"/>
    <property type="molecule type" value="Genomic_DNA"/>
</dbReference>
<dbReference type="GO" id="GO:0016491">
    <property type="term" value="F:oxidoreductase activity"/>
    <property type="evidence" value="ECO:0007669"/>
    <property type="project" value="InterPro"/>
</dbReference>
<keyword evidence="6" id="KW-1185">Reference proteome</keyword>
<dbReference type="Pfam" id="PF00394">
    <property type="entry name" value="Cu-oxidase"/>
    <property type="match status" value="1"/>
</dbReference>
<dbReference type="PANTHER" id="PTHR11709">
    <property type="entry name" value="MULTI-COPPER OXIDASE"/>
    <property type="match status" value="1"/>
</dbReference>
<feature type="signal peptide" evidence="1">
    <location>
        <begin position="1"/>
        <end position="31"/>
    </location>
</feature>
<evidence type="ECO:0000313" key="5">
    <source>
        <dbReference type="EMBL" id="GGH21218.1"/>
    </source>
</evidence>
<feature type="chain" id="PRO_5037939733" evidence="1">
    <location>
        <begin position="32"/>
        <end position="485"/>
    </location>
</feature>
<dbReference type="InterPro" id="IPR011706">
    <property type="entry name" value="Cu-oxidase_C"/>
</dbReference>
<evidence type="ECO:0000313" key="6">
    <source>
        <dbReference type="Proteomes" id="UP000603912"/>
    </source>
</evidence>
<feature type="domain" description="Plastocyanin-like" evidence="3">
    <location>
        <begin position="392"/>
        <end position="484"/>
    </location>
</feature>
<proteinExistence type="predicted"/>
<evidence type="ECO:0000259" key="3">
    <source>
        <dbReference type="Pfam" id="PF07731"/>
    </source>
</evidence>
<evidence type="ECO:0000259" key="4">
    <source>
        <dbReference type="Pfam" id="PF07732"/>
    </source>
</evidence>
<dbReference type="InterPro" id="IPR006311">
    <property type="entry name" value="TAT_signal"/>
</dbReference>
<dbReference type="InterPro" id="IPR001117">
    <property type="entry name" value="Cu-oxidase_2nd"/>
</dbReference>
<comment type="caution">
    <text evidence="5">The sequence shown here is derived from an EMBL/GenBank/DDBJ whole genome shotgun (WGS) entry which is preliminary data.</text>
</comment>
<protein>
    <submittedName>
        <fullName evidence="5">Copper oxidase</fullName>
    </submittedName>
</protein>
<dbReference type="InterPro" id="IPR011707">
    <property type="entry name" value="Cu-oxidase-like_N"/>
</dbReference>
<dbReference type="PROSITE" id="PS51318">
    <property type="entry name" value="TAT"/>
    <property type="match status" value="1"/>
</dbReference>
<reference evidence="5" key="1">
    <citation type="journal article" date="2014" name="Int. J. Syst. Evol. Microbiol.">
        <title>Complete genome sequence of Corynebacterium casei LMG S-19264T (=DSM 44701T), isolated from a smear-ripened cheese.</title>
        <authorList>
            <consortium name="US DOE Joint Genome Institute (JGI-PGF)"/>
            <person name="Walter F."/>
            <person name="Albersmeier A."/>
            <person name="Kalinowski J."/>
            <person name="Ruckert C."/>
        </authorList>
    </citation>
    <scope>NUCLEOTIDE SEQUENCE</scope>
    <source>
        <strain evidence="5">CGMCC 1.12214</strain>
    </source>
</reference>
<sequence>MIDPASGLLLTRRTLVQAAAAAILTPLPTAAALAQAAAPAPSAASRADGLPTTLLEAKPAVAELQPGAATDVWGFGGRTPGPELRIRKDEPFRAKLVNSTPQPLSIHWHGMRIASEMDGVAGLTQEPVPPGATADIAFTPPDAGTFIYRPLVPGLTAEAAERGLSGVVVVEDPGAQPVDLDRVCAVDDWRLNEQHQLDAFGSVDDRAGYGRLGNLLTVNGVRAPERITVAPGSRVRLRLANLCNARVMRIRFDGLKAYVSAVDGQPTDTFEPLRASLPFAPGSRYDIVFEAGAAGSAGAVAASIGQGFPLVEIKVEGEPITFRRPVLPPLAPLGDNPRLPPAIPLQKAQRADVTIAGGARLGTDGRPAYAGDPARIWTINGVSGAVGPEKNAAKPLLSVRRGTPVVLAIANKTPFPQVMHLHGHSFRLLHPLDDGWEPYWLDTVIVPEGQTARIAFLADNKGRWLLGSTVLERLDSGLSAWIDVT</sequence>
<dbReference type="PANTHER" id="PTHR11709:SF2">
    <property type="entry name" value="MULTICOPPER OXIDASE LPR1"/>
    <property type="match status" value="1"/>
</dbReference>
<dbReference type="Gene3D" id="2.60.40.420">
    <property type="entry name" value="Cupredoxins - blue copper proteins"/>
    <property type="match status" value="3"/>
</dbReference>
<gene>
    <name evidence="5" type="ORF">GCM10007036_25330</name>
</gene>
<keyword evidence="1" id="KW-0732">Signal</keyword>
<name>A0A917I7Z7_9HYPH</name>
<dbReference type="InterPro" id="IPR008972">
    <property type="entry name" value="Cupredoxin"/>
</dbReference>
<dbReference type="Proteomes" id="UP000603912">
    <property type="component" value="Unassembled WGS sequence"/>
</dbReference>
<dbReference type="InterPro" id="IPR045087">
    <property type="entry name" value="Cu-oxidase_fam"/>
</dbReference>
<reference evidence="5" key="2">
    <citation type="submission" date="2020-09" db="EMBL/GenBank/DDBJ databases">
        <authorList>
            <person name="Sun Q."/>
            <person name="Zhou Y."/>
        </authorList>
    </citation>
    <scope>NUCLEOTIDE SEQUENCE</scope>
    <source>
        <strain evidence="5">CGMCC 1.12214</strain>
    </source>
</reference>
<dbReference type="SUPFAM" id="SSF49503">
    <property type="entry name" value="Cupredoxins"/>
    <property type="match status" value="3"/>
</dbReference>
<organism evidence="5 6">
    <name type="scientific">Alsobacter metallidurans</name>
    <dbReference type="NCBI Taxonomy" id="340221"/>
    <lineage>
        <taxon>Bacteria</taxon>
        <taxon>Pseudomonadati</taxon>
        <taxon>Pseudomonadota</taxon>
        <taxon>Alphaproteobacteria</taxon>
        <taxon>Hyphomicrobiales</taxon>
        <taxon>Alsobacteraceae</taxon>
        <taxon>Alsobacter</taxon>
    </lineage>
</organism>
<feature type="domain" description="Plastocyanin-like" evidence="2">
    <location>
        <begin position="204"/>
        <end position="293"/>
    </location>
</feature>
<evidence type="ECO:0000256" key="1">
    <source>
        <dbReference type="SAM" id="SignalP"/>
    </source>
</evidence>
<evidence type="ECO:0000259" key="2">
    <source>
        <dbReference type="Pfam" id="PF00394"/>
    </source>
</evidence>
<dbReference type="Pfam" id="PF07731">
    <property type="entry name" value="Cu-oxidase_2"/>
    <property type="match status" value="1"/>
</dbReference>
<dbReference type="GO" id="GO:0005507">
    <property type="term" value="F:copper ion binding"/>
    <property type="evidence" value="ECO:0007669"/>
    <property type="project" value="InterPro"/>
</dbReference>
<dbReference type="Pfam" id="PF07732">
    <property type="entry name" value="Cu-oxidase_3"/>
    <property type="match status" value="1"/>
</dbReference>
<dbReference type="GO" id="GO:0030288">
    <property type="term" value="C:outer membrane-bounded periplasmic space"/>
    <property type="evidence" value="ECO:0007669"/>
    <property type="project" value="TreeGrafter"/>
</dbReference>
<feature type="domain" description="Plastocyanin-like" evidence="4">
    <location>
        <begin position="64"/>
        <end position="173"/>
    </location>
</feature>